<reference evidence="2" key="2">
    <citation type="journal article" date="2021" name="PeerJ">
        <title>Extensive microbial diversity within the chicken gut microbiome revealed by metagenomics and culture.</title>
        <authorList>
            <person name="Gilroy R."/>
            <person name="Ravi A."/>
            <person name="Getino M."/>
            <person name="Pursley I."/>
            <person name="Horton D.L."/>
            <person name="Alikhan N.F."/>
            <person name="Baker D."/>
            <person name="Gharbi K."/>
            <person name="Hall N."/>
            <person name="Watson M."/>
            <person name="Adriaenssens E.M."/>
            <person name="Foster-Nyarko E."/>
            <person name="Jarju S."/>
            <person name="Secka A."/>
            <person name="Antonio M."/>
            <person name="Oren A."/>
            <person name="Chaudhuri R.R."/>
            <person name="La Ragione R."/>
            <person name="Hildebrand F."/>
            <person name="Pallen M.J."/>
        </authorList>
    </citation>
    <scope>NUCLEOTIDE SEQUENCE</scope>
    <source>
        <strain evidence="2">B2-22910</strain>
    </source>
</reference>
<gene>
    <name evidence="2" type="ORF">IAB82_01820</name>
</gene>
<keyword evidence="1" id="KW-0472">Membrane</keyword>
<feature type="transmembrane region" description="Helical" evidence="1">
    <location>
        <begin position="49"/>
        <end position="71"/>
    </location>
</feature>
<evidence type="ECO:0000256" key="1">
    <source>
        <dbReference type="SAM" id="Phobius"/>
    </source>
</evidence>
<feature type="transmembrane region" description="Helical" evidence="1">
    <location>
        <begin position="24"/>
        <end position="43"/>
    </location>
</feature>
<comment type="caution">
    <text evidence="2">The sequence shown here is derived from an EMBL/GenBank/DDBJ whole genome shotgun (WGS) entry which is preliminary data.</text>
</comment>
<dbReference type="AlphaFoldDB" id="A0A9D9IEU5"/>
<reference evidence="2" key="1">
    <citation type="submission" date="2020-10" db="EMBL/GenBank/DDBJ databases">
        <authorList>
            <person name="Gilroy R."/>
        </authorList>
    </citation>
    <scope>NUCLEOTIDE SEQUENCE</scope>
    <source>
        <strain evidence="2">B2-22910</strain>
    </source>
</reference>
<accession>A0A9D9IEU5</accession>
<evidence type="ECO:0000313" key="3">
    <source>
        <dbReference type="Proteomes" id="UP000823603"/>
    </source>
</evidence>
<sequence length="74" mass="7380">MKTLTIEQMETTSGAKLSSACKEALASLGIGMLGVVFTAASVATGPIGWIAGGSIATTMFGTSFAGAQAFMNCL</sequence>
<keyword evidence="1" id="KW-1133">Transmembrane helix</keyword>
<proteinExistence type="predicted"/>
<dbReference type="Proteomes" id="UP000823603">
    <property type="component" value="Unassembled WGS sequence"/>
</dbReference>
<protein>
    <submittedName>
        <fullName evidence="2">Uncharacterized protein</fullName>
    </submittedName>
</protein>
<keyword evidence="1" id="KW-0812">Transmembrane</keyword>
<name>A0A9D9IEU5_9BACT</name>
<evidence type="ECO:0000313" key="2">
    <source>
        <dbReference type="EMBL" id="MBO8470514.1"/>
    </source>
</evidence>
<dbReference type="EMBL" id="JADIMB010000026">
    <property type="protein sequence ID" value="MBO8470514.1"/>
    <property type="molecule type" value="Genomic_DNA"/>
</dbReference>
<organism evidence="2 3">
    <name type="scientific">Candidatus Cryptobacteroides faecavium</name>
    <dbReference type="NCBI Taxonomy" id="2840762"/>
    <lineage>
        <taxon>Bacteria</taxon>
        <taxon>Pseudomonadati</taxon>
        <taxon>Bacteroidota</taxon>
        <taxon>Bacteroidia</taxon>
        <taxon>Bacteroidales</taxon>
        <taxon>Candidatus Cryptobacteroides</taxon>
    </lineage>
</organism>